<proteinExistence type="predicted"/>
<dbReference type="AlphaFoldDB" id="A0A0G4FPU2"/>
<feature type="region of interest" description="Disordered" evidence="2">
    <location>
        <begin position="1"/>
        <end position="52"/>
    </location>
</feature>
<organism evidence="3">
    <name type="scientific">Chromera velia CCMP2878</name>
    <dbReference type="NCBI Taxonomy" id="1169474"/>
    <lineage>
        <taxon>Eukaryota</taxon>
        <taxon>Sar</taxon>
        <taxon>Alveolata</taxon>
        <taxon>Colpodellida</taxon>
        <taxon>Chromeraceae</taxon>
        <taxon>Chromera</taxon>
    </lineage>
</organism>
<dbReference type="EMBL" id="CDMZ01000539">
    <property type="protein sequence ID" value="CEM16459.1"/>
    <property type="molecule type" value="Genomic_DNA"/>
</dbReference>
<feature type="compositionally biased region" description="Gly residues" evidence="2">
    <location>
        <begin position="759"/>
        <end position="773"/>
    </location>
</feature>
<feature type="compositionally biased region" description="Basic and acidic residues" evidence="2">
    <location>
        <begin position="778"/>
        <end position="789"/>
    </location>
</feature>
<feature type="compositionally biased region" description="Acidic residues" evidence="2">
    <location>
        <begin position="303"/>
        <end position="314"/>
    </location>
</feature>
<protein>
    <submittedName>
        <fullName evidence="3">Uncharacterized protein</fullName>
    </submittedName>
</protein>
<feature type="region of interest" description="Disordered" evidence="2">
    <location>
        <begin position="751"/>
        <end position="789"/>
    </location>
</feature>
<evidence type="ECO:0000256" key="2">
    <source>
        <dbReference type="SAM" id="MobiDB-lite"/>
    </source>
</evidence>
<feature type="region of interest" description="Disordered" evidence="2">
    <location>
        <begin position="67"/>
        <end position="94"/>
    </location>
</feature>
<feature type="region of interest" description="Disordered" evidence="2">
    <location>
        <begin position="681"/>
        <end position="737"/>
    </location>
</feature>
<feature type="region of interest" description="Disordered" evidence="2">
    <location>
        <begin position="299"/>
        <end position="320"/>
    </location>
</feature>
<name>A0A0G4FPU2_9ALVE</name>
<feature type="coiled-coil region" evidence="1">
    <location>
        <begin position="441"/>
        <end position="479"/>
    </location>
</feature>
<accession>A0A0G4FPU2</accession>
<evidence type="ECO:0000313" key="3">
    <source>
        <dbReference type="EMBL" id="CEM16459.1"/>
    </source>
</evidence>
<feature type="region of interest" description="Disordered" evidence="2">
    <location>
        <begin position="511"/>
        <end position="534"/>
    </location>
</feature>
<feature type="coiled-coil region" evidence="1">
    <location>
        <begin position="333"/>
        <end position="389"/>
    </location>
</feature>
<feature type="compositionally biased region" description="Low complexity" evidence="2">
    <location>
        <begin position="80"/>
        <end position="89"/>
    </location>
</feature>
<sequence>MTEMQTQKSQKWGPDVSGTDNAAPGPPKKKKSFKDLARKSLASSQASAKGDGAFNLDDFLKQVSSNPTALVKRLSENRTSEMSSSSMGSRGHRSFVAKPEVEVTAEAPGAPNHHAGARASRDIGRIADEFDEAMDNIGQSYDSEADIAWLHERRKFIQALKTLHRENLELCDRLERQGKDVEELIREVQADKRQYEEERTRLRRETEEATAARKEIQQEYYNLEEEMMNQAAAKDKQIRTLQADVANLGASNDDASKIFVRELEEQRAENEKLQQKIEILRQAKVKLETTCAFLRAAKKAKEEGEEEDSGDELSADTPRTAMLKSPRFLEVDLASSMAKSRQLHARVEQLEKELDSATESKREEIQRVQALMQERYDMLKQAYEELKEEQNHMGPGEHLGGQRRSSILAPGMRAGGLSLMQEDLSQLRRCSRVSSAPDEEAETLRRLREEDQEAIRRLRDENEELKERLRQIEENQKKKPVPAIPPMKGVPGLKMPGKSDDDARLQAALQRVRSEKRGSEFSDISVDSGAKGGDGGKTDLRASFVNAEVVAVERVLQQPLSARQRIFKKIKHYFTGTETPDVTISKPAGEDVHKGNVFVDDTEYISLTSPRPNKESELVAKLRKKAKQNFGQTQKEIEEDRQKRMRELEERVLSSSKIEEKWKHTKTAVMELFTPRKRASLFSGSKGRRGTRRSQALPPMPQEGEDGEVGETQQPAASSMLGEVGGRGDGTPIMDGVADTRVGALSEISVEESSFVGHGKSGVSGGLNLGGVSGVDVWEGRKSKAPEGE</sequence>
<feature type="coiled-coil region" evidence="1">
    <location>
        <begin position="171"/>
        <end position="290"/>
    </location>
</feature>
<keyword evidence="1" id="KW-0175">Coiled coil</keyword>
<dbReference type="VEuPathDB" id="CryptoDB:Cvel_3609"/>
<evidence type="ECO:0000256" key="1">
    <source>
        <dbReference type="SAM" id="Coils"/>
    </source>
</evidence>
<gene>
    <name evidence="3" type="ORF">Cvel_3609</name>
</gene>
<reference evidence="3" key="1">
    <citation type="submission" date="2014-11" db="EMBL/GenBank/DDBJ databases">
        <authorList>
            <person name="Otto D Thomas"/>
            <person name="Naeem Raeece"/>
        </authorList>
    </citation>
    <scope>NUCLEOTIDE SEQUENCE</scope>
</reference>
<feature type="compositionally biased region" description="Polar residues" evidence="2">
    <location>
        <begin position="1"/>
        <end position="10"/>
    </location>
</feature>